<dbReference type="InterPro" id="IPR010385">
    <property type="entry name" value="DUF982"/>
</dbReference>
<dbReference type="Proteomes" id="UP000503339">
    <property type="component" value="Chromosome"/>
</dbReference>
<accession>A0A6M7UHF5</accession>
<dbReference type="RefSeq" id="WP_064988022.1">
    <property type="nucleotide sequence ID" value="NZ_CP033361.1"/>
</dbReference>
<proteinExistence type="predicted"/>
<keyword evidence="2" id="KW-1185">Reference proteome</keyword>
<evidence type="ECO:0000313" key="2">
    <source>
        <dbReference type="Proteomes" id="UP000503339"/>
    </source>
</evidence>
<dbReference type="AlphaFoldDB" id="A0A6M7UHF5"/>
<sequence length="81" mass="8883">MADIRLSSPIRIRPHGSDTIRELTTLQDASEILIDWPHASRGPFYQAAREKIEAALQDKAGAAEAQEAFTALCDHAGLLVR</sequence>
<dbReference type="Pfam" id="PF06169">
    <property type="entry name" value="DUF982"/>
    <property type="match status" value="1"/>
</dbReference>
<organism evidence="1 2">
    <name type="scientific">Mesorhizobium erdmanii</name>
    <dbReference type="NCBI Taxonomy" id="1777866"/>
    <lineage>
        <taxon>Bacteria</taxon>
        <taxon>Pseudomonadati</taxon>
        <taxon>Pseudomonadota</taxon>
        <taxon>Alphaproteobacteria</taxon>
        <taxon>Hyphomicrobiales</taxon>
        <taxon>Phyllobacteriaceae</taxon>
        <taxon>Mesorhizobium</taxon>
    </lineage>
</organism>
<reference evidence="1 2" key="1">
    <citation type="submission" date="2018-10" db="EMBL/GenBank/DDBJ databases">
        <authorList>
            <person name="Perry B.J."/>
            <person name="Sullivan J.T."/>
            <person name="Murphy R.J.T."/>
            <person name="Ramsay J.P."/>
            <person name="Ronson C.W."/>
        </authorList>
    </citation>
    <scope>NUCLEOTIDE SEQUENCE [LARGE SCALE GENOMIC DNA]</scope>
    <source>
        <strain evidence="1 2">NZP2014</strain>
    </source>
</reference>
<name>A0A6M7UHF5_9HYPH</name>
<gene>
    <name evidence="1" type="ORF">EB233_15060</name>
</gene>
<evidence type="ECO:0000313" key="1">
    <source>
        <dbReference type="EMBL" id="QKC76664.1"/>
    </source>
</evidence>
<dbReference type="Gene3D" id="6.10.250.730">
    <property type="match status" value="1"/>
</dbReference>
<protein>
    <submittedName>
        <fullName evidence="1">DUF982 domain-containing protein</fullName>
    </submittedName>
</protein>
<dbReference type="KEGG" id="merd:EB233_15060"/>
<dbReference type="EMBL" id="CP033361">
    <property type="protein sequence ID" value="QKC76664.1"/>
    <property type="molecule type" value="Genomic_DNA"/>
</dbReference>